<dbReference type="InterPro" id="IPR007346">
    <property type="entry name" value="Endonuclease-I"/>
</dbReference>
<evidence type="ECO:0000256" key="3">
    <source>
        <dbReference type="ARBA" id="ARBA00022801"/>
    </source>
</evidence>
<dbReference type="GO" id="GO:0004519">
    <property type="term" value="F:endonuclease activity"/>
    <property type="evidence" value="ECO:0007669"/>
    <property type="project" value="UniProtKB-KW"/>
</dbReference>
<gene>
    <name evidence="4" type="ORF">SAMN02745121_03942</name>
</gene>
<evidence type="ECO:0000313" key="5">
    <source>
        <dbReference type="Proteomes" id="UP000199400"/>
    </source>
</evidence>
<protein>
    <submittedName>
        <fullName evidence="4">Endonuclease I</fullName>
    </submittedName>
</protein>
<keyword evidence="4" id="KW-0255">Endonuclease</keyword>
<evidence type="ECO:0000256" key="2">
    <source>
        <dbReference type="ARBA" id="ARBA00022722"/>
    </source>
</evidence>
<dbReference type="STRING" id="54.SAMN02745121_03942"/>
<sequence>MTSLERLRACAESLLPRTGRGSGGTIDDIAADAARWFGLDERQTEQVRVTASKWFARAPLDPADLNCLEAILLPKERPVADLADGRIVGLPPGEFFDYYHDTVLRARLEACLPAIGRIELPANVSVPYGGTGFVVGDGLVMTNRHVAQLFASGVGRRRLRFLPGQTVGFAPRREQPDEPDGPTYAVSGLVMIHPYWDMALLRVDGLRVAPLALAVDDVGAQRRVAVVGYPGFDPRNDHEVQHRVFRGRYNLKRLAPGYFGGRRSVLSFGRPVPAALHDSSTLGGCSGAAILDVATGHVLGLHFGGVYLDRNFAVPAAELAWDPRVVDAGVRFAGQATARALPPDWSAAWTDAEEVLPAPAPTRGPPVAVVDPSAGTLRLTVPIEITVRIGQPLAQGAAIASPAESTAIIPPALRRLVAAARERSYYDAGQDAADRAQYYADVVHDVCYETLSALVAATHRNTPPYDPSLHVYPWVDLRPDLRLASIYSDATFSPEELIAADARIDAERRARRAEALIRRAFASLTDVDAAIEAELPYNCEHVVPQSWFRKREPMRGDLHHLFTCDVHCNALRANRSYHEFPGDEPLPPCGLGDGPHFEPGNGHGPVARATLYFLVRYPGEIDAPHEFTPKQIELLKRWSKDDPPGQYERHRNQAIFAVQGNRNPFIDHPQWVDLVDFALGLKAA</sequence>
<dbReference type="Pfam" id="PF13365">
    <property type="entry name" value="Trypsin_2"/>
    <property type="match status" value="1"/>
</dbReference>
<accession>A0A1I1ZSX9</accession>
<reference evidence="5" key="1">
    <citation type="submission" date="2016-10" db="EMBL/GenBank/DDBJ databases">
        <authorList>
            <person name="Varghese N."/>
            <person name="Submissions S."/>
        </authorList>
    </citation>
    <scope>NUCLEOTIDE SEQUENCE [LARGE SCALE GENOMIC DNA]</scope>
    <source>
        <strain evidence="5">ATCC 25963</strain>
    </source>
</reference>
<dbReference type="Proteomes" id="UP000199400">
    <property type="component" value="Unassembled WGS sequence"/>
</dbReference>
<dbReference type="EMBL" id="FOMX01000012">
    <property type="protein sequence ID" value="SFE34702.1"/>
    <property type="molecule type" value="Genomic_DNA"/>
</dbReference>
<evidence type="ECO:0000256" key="1">
    <source>
        <dbReference type="ARBA" id="ARBA00006429"/>
    </source>
</evidence>
<dbReference type="PANTHER" id="PTHR33607:SF2">
    <property type="entry name" value="ENDONUCLEASE-1"/>
    <property type="match status" value="1"/>
</dbReference>
<dbReference type="SUPFAM" id="SSF54060">
    <property type="entry name" value="His-Me finger endonucleases"/>
    <property type="match status" value="1"/>
</dbReference>
<name>A0A1I1ZSX9_9BACT</name>
<evidence type="ECO:0000313" key="4">
    <source>
        <dbReference type="EMBL" id="SFE34702.1"/>
    </source>
</evidence>
<proteinExistence type="inferred from homology"/>
<dbReference type="GO" id="GO:0016787">
    <property type="term" value="F:hydrolase activity"/>
    <property type="evidence" value="ECO:0007669"/>
    <property type="project" value="UniProtKB-KW"/>
</dbReference>
<dbReference type="InterPro" id="IPR009003">
    <property type="entry name" value="Peptidase_S1_PA"/>
</dbReference>
<keyword evidence="2" id="KW-0540">Nuclease</keyword>
<keyword evidence="3" id="KW-0378">Hydrolase</keyword>
<organism evidence="4 5">
    <name type="scientific">Nannocystis exedens</name>
    <dbReference type="NCBI Taxonomy" id="54"/>
    <lineage>
        <taxon>Bacteria</taxon>
        <taxon>Pseudomonadati</taxon>
        <taxon>Myxococcota</taxon>
        <taxon>Polyangia</taxon>
        <taxon>Nannocystales</taxon>
        <taxon>Nannocystaceae</taxon>
        <taxon>Nannocystis</taxon>
    </lineage>
</organism>
<dbReference type="PANTHER" id="PTHR33607">
    <property type="entry name" value="ENDONUCLEASE-1"/>
    <property type="match status" value="1"/>
</dbReference>
<dbReference type="InterPro" id="IPR044925">
    <property type="entry name" value="His-Me_finger_sf"/>
</dbReference>
<keyword evidence="5" id="KW-1185">Reference proteome</keyword>
<dbReference type="Gene3D" id="2.40.10.120">
    <property type="match status" value="1"/>
</dbReference>
<comment type="similarity">
    <text evidence="1">Belongs to the EndA/NucM nuclease family.</text>
</comment>
<dbReference type="SUPFAM" id="SSF50494">
    <property type="entry name" value="Trypsin-like serine proteases"/>
    <property type="match status" value="1"/>
</dbReference>
<dbReference type="AlphaFoldDB" id="A0A1I1ZSX9"/>
<dbReference type="Pfam" id="PF04231">
    <property type="entry name" value="Endonuclease_1"/>
    <property type="match status" value="1"/>
</dbReference>